<feature type="binding site" evidence="8">
    <location>
        <position position="96"/>
    </location>
    <ligand>
        <name>Mg(2+)</name>
        <dbReference type="ChEBI" id="CHEBI:18420"/>
    </ligand>
</feature>
<dbReference type="PANTHER" id="PTHR19136:SF81">
    <property type="entry name" value="MOLYBDENUM COFACTOR GUANYLYLTRANSFERASE"/>
    <property type="match status" value="1"/>
</dbReference>
<proteinExistence type="inferred from homology"/>
<reference evidence="10 11" key="1">
    <citation type="submission" date="2020-08" db="EMBL/GenBank/DDBJ databases">
        <title>Acidobacteriota in marine sediments use diverse sulfur dissimilation pathways.</title>
        <authorList>
            <person name="Wasmund K."/>
        </authorList>
    </citation>
    <scope>NUCLEOTIDE SEQUENCE [LARGE SCALE GENOMIC DNA]</scope>
    <source>
        <strain evidence="10">MAG AM4</strain>
    </source>
</reference>
<evidence type="ECO:0000256" key="7">
    <source>
        <dbReference type="ARBA" id="ARBA00023150"/>
    </source>
</evidence>
<gene>
    <name evidence="8" type="primary">mobA</name>
    <name evidence="10" type="ORF">IFK94_00450</name>
</gene>
<evidence type="ECO:0000259" key="9">
    <source>
        <dbReference type="Pfam" id="PF12804"/>
    </source>
</evidence>
<comment type="caution">
    <text evidence="10">The sequence shown here is derived from an EMBL/GenBank/DDBJ whole genome shotgun (WGS) entry which is preliminary data.</text>
</comment>
<comment type="domain">
    <text evidence="8">The N-terminal domain determines nucleotide recognition and specific binding, while the C-terminal domain determines the specific binding to the target protein.</text>
</comment>
<name>A0A8J7C130_9BACT</name>
<keyword evidence="6 8" id="KW-0342">GTP-binding</keyword>
<dbReference type="Proteomes" id="UP000648239">
    <property type="component" value="Unassembled WGS sequence"/>
</dbReference>
<evidence type="ECO:0000313" key="11">
    <source>
        <dbReference type="Proteomes" id="UP000648239"/>
    </source>
</evidence>
<dbReference type="GO" id="GO:0005525">
    <property type="term" value="F:GTP binding"/>
    <property type="evidence" value="ECO:0007669"/>
    <property type="project" value="UniProtKB-UniRule"/>
</dbReference>
<keyword evidence="2 8" id="KW-0808">Transferase</keyword>
<feature type="binding site" evidence="8">
    <location>
        <position position="66"/>
    </location>
    <ligand>
        <name>GTP</name>
        <dbReference type="ChEBI" id="CHEBI:37565"/>
    </ligand>
</feature>
<evidence type="ECO:0000256" key="4">
    <source>
        <dbReference type="ARBA" id="ARBA00022741"/>
    </source>
</evidence>
<evidence type="ECO:0000256" key="8">
    <source>
        <dbReference type="HAMAP-Rule" id="MF_00316"/>
    </source>
</evidence>
<comment type="catalytic activity">
    <reaction evidence="8">
        <text>Mo-molybdopterin + GTP + H(+) = Mo-molybdopterin guanine dinucleotide + diphosphate</text>
        <dbReference type="Rhea" id="RHEA:34243"/>
        <dbReference type="ChEBI" id="CHEBI:15378"/>
        <dbReference type="ChEBI" id="CHEBI:33019"/>
        <dbReference type="ChEBI" id="CHEBI:37565"/>
        <dbReference type="ChEBI" id="CHEBI:71302"/>
        <dbReference type="ChEBI" id="CHEBI:71310"/>
        <dbReference type="EC" id="2.7.7.77"/>
    </reaction>
</comment>
<dbReference type="GO" id="GO:0006777">
    <property type="term" value="P:Mo-molybdopterin cofactor biosynthetic process"/>
    <property type="evidence" value="ECO:0007669"/>
    <property type="project" value="UniProtKB-KW"/>
</dbReference>
<evidence type="ECO:0000256" key="3">
    <source>
        <dbReference type="ARBA" id="ARBA00022723"/>
    </source>
</evidence>
<keyword evidence="3 8" id="KW-0479">Metal-binding</keyword>
<comment type="function">
    <text evidence="8">Transfers a GMP moiety from GTP to Mo-molybdopterin (Mo-MPT) cofactor (Moco or molybdenum cofactor) to form Mo-molybdopterin guanine dinucleotide (Mo-MGD) cofactor.</text>
</comment>
<feature type="binding site" evidence="8">
    <location>
        <position position="21"/>
    </location>
    <ligand>
        <name>GTP</name>
        <dbReference type="ChEBI" id="CHEBI:37565"/>
    </ligand>
</feature>
<dbReference type="AlphaFoldDB" id="A0A8J7C130"/>
<comment type="similarity">
    <text evidence="8">Belongs to the MobA family.</text>
</comment>
<keyword evidence="7 8" id="KW-0501">Molybdenum cofactor biosynthesis</keyword>
<dbReference type="HAMAP" id="MF_00316">
    <property type="entry name" value="MobA"/>
    <property type="match status" value="1"/>
</dbReference>
<feature type="binding site" evidence="8">
    <location>
        <position position="96"/>
    </location>
    <ligand>
        <name>GTP</name>
        <dbReference type="ChEBI" id="CHEBI:37565"/>
    </ligand>
</feature>
<keyword evidence="5 8" id="KW-0460">Magnesium</keyword>
<evidence type="ECO:0000256" key="2">
    <source>
        <dbReference type="ARBA" id="ARBA00022679"/>
    </source>
</evidence>
<sequence>MPPRIGVVLAGGLGARFGKPKGEVVFHGRTLAQCAAEVLWPLCTGVLVSIRAGGRNPAPDLIPVEDPPPAGRGPLAGILAGMEATGDADLLVLACDYPLIDTALLAHLTEAGDEGDVIMLTDNNGRDHPLVAVWRRSSEGMLRAALADKRYKVRGLLGELDVVRIGPREIPDRDLSRALTNVNMEDQLRRMS</sequence>
<keyword evidence="4 8" id="KW-0547">Nucleotide-binding</keyword>
<evidence type="ECO:0000256" key="1">
    <source>
        <dbReference type="ARBA" id="ARBA00022490"/>
    </source>
</evidence>
<keyword evidence="10" id="KW-0548">Nucleotidyltransferase</keyword>
<dbReference type="PANTHER" id="PTHR19136">
    <property type="entry name" value="MOLYBDENUM COFACTOR GUANYLYLTRANSFERASE"/>
    <property type="match status" value="1"/>
</dbReference>
<dbReference type="GO" id="GO:0005737">
    <property type="term" value="C:cytoplasm"/>
    <property type="evidence" value="ECO:0007669"/>
    <property type="project" value="UniProtKB-SubCell"/>
</dbReference>
<dbReference type="GO" id="GO:0061603">
    <property type="term" value="F:molybdenum cofactor guanylyltransferase activity"/>
    <property type="evidence" value="ECO:0007669"/>
    <property type="project" value="UniProtKB-EC"/>
</dbReference>
<dbReference type="CDD" id="cd02503">
    <property type="entry name" value="MobA"/>
    <property type="match status" value="1"/>
</dbReference>
<dbReference type="GO" id="GO:0046872">
    <property type="term" value="F:metal ion binding"/>
    <property type="evidence" value="ECO:0007669"/>
    <property type="project" value="UniProtKB-KW"/>
</dbReference>
<feature type="domain" description="MobA-like NTP transferase" evidence="9">
    <location>
        <begin position="6"/>
        <end position="158"/>
    </location>
</feature>
<dbReference type="SUPFAM" id="SSF53448">
    <property type="entry name" value="Nucleotide-diphospho-sugar transferases"/>
    <property type="match status" value="1"/>
</dbReference>
<comment type="caution">
    <text evidence="8">Lacks conserved residue(s) required for the propagation of feature annotation.</text>
</comment>
<evidence type="ECO:0000313" key="10">
    <source>
        <dbReference type="EMBL" id="MBD3866570.1"/>
    </source>
</evidence>
<dbReference type="InterPro" id="IPR013482">
    <property type="entry name" value="Molybde_CF_guanTrfase"/>
</dbReference>
<protein>
    <recommendedName>
        <fullName evidence="8">Probable molybdenum cofactor guanylyltransferase</fullName>
        <shortName evidence="8">MoCo guanylyltransferase</shortName>
        <ecNumber evidence="8">2.7.7.77</ecNumber>
    </recommendedName>
    <alternativeName>
        <fullName evidence="8">GTP:molybdopterin guanylyltransferase</fullName>
    </alternativeName>
    <alternativeName>
        <fullName evidence="8">Mo-MPT guanylyltransferase</fullName>
    </alternativeName>
    <alternativeName>
        <fullName evidence="8">Molybdopterin guanylyltransferase</fullName>
    </alternativeName>
    <alternativeName>
        <fullName evidence="8">Molybdopterin-guanine dinucleotide synthase</fullName>
        <shortName evidence="8">MGD synthase</shortName>
    </alternativeName>
</protein>
<evidence type="ECO:0000256" key="6">
    <source>
        <dbReference type="ARBA" id="ARBA00023134"/>
    </source>
</evidence>
<dbReference type="InterPro" id="IPR025877">
    <property type="entry name" value="MobA-like_NTP_Trfase"/>
</dbReference>
<keyword evidence="1 8" id="KW-0963">Cytoplasm</keyword>
<dbReference type="InterPro" id="IPR029044">
    <property type="entry name" value="Nucleotide-diphossugar_trans"/>
</dbReference>
<comment type="cofactor">
    <cofactor evidence="8">
        <name>Mg(2+)</name>
        <dbReference type="ChEBI" id="CHEBI:18420"/>
    </cofactor>
</comment>
<comment type="subcellular location">
    <subcellularLocation>
        <location evidence="8">Cytoplasm</location>
    </subcellularLocation>
</comment>
<dbReference type="Pfam" id="PF12804">
    <property type="entry name" value="NTP_transf_3"/>
    <property type="match status" value="1"/>
</dbReference>
<evidence type="ECO:0000256" key="5">
    <source>
        <dbReference type="ARBA" id="ARBA00022842"/>
    </source>
</evidence>
<dbReference type="Gene3D" id="3.90.550.10">
    <property type="entry name" value="Spore Coat Polysaccharide Biosynthesis Protein SpsA, Chain A"/>
    <property type="match status" value="1"/>
</dbReference>
<organism evidence="10 11">
    <name type="scientific">Candidatus Polarisedimenticola svalbardensis</name>
    <dbReference type="NCBI Taxonomy" id="2886004"/>
    <lineage>
        <taxon>Bacteria</taxon>
        <taxon>Pseudomonadati</taxon>
        <taxon>Acidobacteriota</taxon>
        <taxon>Candidatus Polarisedimenticolia</taxon>
        <taxon>Candidatus Polarisedimenticolales</taxon>
        <taxon>Candidatus Polarisedimenticolaceae</taxon>
        <taxon>Candidatus Polarisedimenticola</taxon>
    </lineage>
</organism>
<dbReference type="EC" id="2.7.7.77" evidence="8"/>
<feature type="binding site" evidence="8">
    <location>
        <begin position="9"/>
        <end position="11"/>
    </location>
    <ligand>
        <name>GTP</name>
        <dbReference type="ChEBI" id="CHEBI:37565"/>
    </ligand>
</feature>
<accession>A0A8J7C130</accession>
<dbReference type="EMBL" id="JACXWD010000001">
    <property type="protein sequence ID" value="MBD3866570.1"/>
    <property type="molecule type" value="Genomic_DNA"/>
</dbReference>